<comment type="similarity">
    <text evidence="2 8">Belongs to the paraoxonase family.</text>
</comment>
<evidence type="ECO:0000256" key="9">
    <source>
        <dbReference type="SAM" id="Phobius"/>
    </source>
</evidence>
<evidence type="ECO:0000313" key="11">
    <source>
        <dbReference type="Proteomes" id="UP000257200"/>
    </source>
</evidence>
<organism evidence="10 11">
    <name type="scientific">Acanthochromis polyacanthus</name>
    <name type="common">spiny chromis</name>
    <dbReference type="NCBI Taxonomy" id="80966"/>
    <lineage>
        <taxon>Eukaryota</taxon>
        <taxon>Metazoa</taxon>
        <taxon>Chordata</taxon>
        <taxon>Craniata</taxon>
        <taxon>Vertebrata</taxon>
        <taxon>Euteleostomi</taxon>
        <taxon>Actinopterygii</taxon>
        <taxon>Neopterygii</taxon>
        <taxon>Teleostei</taxon>
        <taxon>Neoteleostei</taxon>
        <taxon>Acanthomorphata</taxon>
        <taxon>Ovalentaria</taxon>
        <taxon>Pomacentridae</taxon>
        <taxon>Acanthochromis</taxon>
    </lineage>
</organism>
<feature type="active site" description="Proton acceptor" evidence="6">
    <location>
        <position position="86"/>
    </location>
</feature>
<feature type="binding site" evidence="7">
    <location>
        <position position="27"/>
    </location>
    <ligand>
        <name>Ca(2+)</name>
        <dbReference type="ChEBI" id="CHEBI:29108"/>
        <label>1</label>
        <note>catalytic</note>
    </ligand>
</feature>
<sequence length="178" mass="20527">MMLASRELPVKHLKCHYLQNIEYGAEDITILKDGLAFLSTGLKFLDLPSFSDEPGKMYVLDLLHPRPTPVELQIKGELDLSSFNPHGISVYTDETDDNIYVFVVNHPHEASQVEIFRFVAEDTLEHLKTITHPLLHRYVLLHSHFSSAFFLCLLTTFIFCSVVLYSKYYRFLDTFVKG</sequence>
<keyword evidence="11" id="KW-1185">Reference proteome</keyword>
<evidence type="ECO:0000256" key="6">
    <source>
        <dbReference type="PIRSR" id="PIRSR602640-1"/>
    </source>
</evidence>
<dbReference type="GO" id="GO:0004064">
    <property type="term" value="F:arylesterase activity"/>
    <property type="evidence" value="ECO:0007669"/>
    <property type="project" value="UniProtKB-UniRule"/>
</dbReference>
<protein>
    <recommendedName>
        <fullName evidence="8">Paraoxonase</fullName>
        <ecNumber evidence="8">3.1.1.2</ecNumber>
    </recommendedName>
</protein>
<evidence type="ECO:0000256" key="5">
    <source>
        <dbReference type="ARBA" id="ARBA00023180"/>
    </source>
</evidence>
<reference evidence="10" key="2">
    <citation type="submission" date="2025-09" db="UniProtKB">
        <authorList>
            <consortium name="Ensembl"/>
        </authorList>
    </citation>
    <scope>IDENTIFICATION</scope>
</reference>
<dbReference type="Gene3D" id="2.120.10.30">
    <property type="entry name" value="TolB, C-terminal domain"/>
    <property type="match status" value="1"/>
</dbReference>
<keyword evidence="9" id="KW-0472">Membrane</keyword>
<evidence type="ECO:0000256" key="3">
    <source>
        <dbReference type="ARBA" id="ARBA00022801"/>
    </source>
</evidence>
<dbReference type="EC" id="3.1.1.2" evidence="8"/>
<evidence type="ECO:0000256" key="2">
    <source>
        <dbReference type="ARBA" id="ARBA00008595"/>
    </source>
</evidence>
<reference evidence="10" key="1">
    <citation type="submission" date="2025-08" db="UniProtKB">
        <authorList>
            <consortium name="Ensembl"/>
        </authorList>
    </citation>
    <scope>IDENTIFICATION</scope>
</reference>
<evidence type="ECO:0000313" key="10">
    <source>
        <dbReference type="Ensembl" id="ENSAPOP00000012381.1"/>
    </source>
</evidence>
<keyword evidence="9" id="KW-0812">Transmembrane</keyword>
<accession>A0A3Q1F3W8</accession>
<dbReference type="PRINTS" id="PR01785">
    <property type="entry name" value="PARAOXONASE"/>
</dbReference>
<keyword evidence="4 8" id="KW-1015">Disulfide bond</keyword>
<feature type="binding site" evidence="7">
    <location>
        <position position="88"/>
    </location>
    <ligand>
        <name>Ca(2+)</name>
        <dbReference type="ChEBI" id="CHEBI:29108"/>
        <label>1</label>
        <note>catalytic</note>
    </ligand>
</feature>
<dbReference type="InterPro" id="IPR011042">
    <property type="entry name" value="6-blade_b-propeller_TolB-like"/>
</dbReference>
<dbReference type="PANTHER" id="PTHR11799:SF12">
    <property type="entry name" value="PARAOXONASE-RELATED"/>
    <property type="match status" value="1"/>
</dbReference>
<evidence type="ECO:0000256" key="7">
    <source>
        <dbReference type="PIRSR" id="PIRSR602640-2"/>
    </source>
</evidence>
<dbReference type="GO" id="GO:0046872">
    <property type="term" value="F:metal ion binding"/>
    <property type="evidence" value="ECO:0007669"/>
    <property type="project" value="UniProtKB-KW"/>
</dbReference>
<keyword evidence="3 8" id="KW-0378">Hydrolase</keyword>
<dbReference type="InParanoid" id="A0A3Q1F3W8"/>
<name>A0A3Q1F3W8_9TELE</name>
<feature type="binding site" evidence="7">
    <location>
        <position position="26"/>
    </location>
    <ligand>
        <name>Ca(2+)</name>
        <dbReference type="ChEBI" id="CHEBI:29108"/>
        <label>1</label>
        <note>catalytic</note>
    </ligand>
</feature>
<keyword evidence="7 8" id="KW-0479">Metal-binding</keyword>
<dbReference type="Proteomes" id="UP000257200">
    <property type="component" value="Unplaced"/>
</dbReference>
<comment type="catalytic activity">
    <reaction evidence="1 8">
        <text>a phenyl acetate + H2O = a phenol + acetate + H(+)</text>
        <dbReference type="Rhea" id="RHEA:17309"/>
        <dbReference type="ChEBI" id="CHEBI:15377"/>
        <dbReference type="ChEBI" id="CHEBI:15378"/>
        <dbReference type="ChEBI" id="CHEBI:30089"/>
        <dbReference type="ChEBI" id="CHEBI:33853"/>
        <dbReference type="ChEBI" id="CHEBI:140310"/>
        <dbReference type="EC" id="3.1.1.2"/>
    </reaction>
</comment>
<proteinExistence type="inferred from homology"/>
<keyword evidence="9" id="KW-1133">Transmembrane helix</keyword>
<dbReference type="InterPro" id="IPR002640">
    <property type="entry name" value="Arylesterase"/>
</dbReference>
<dbReference type="GeneTree" id="ENSGT00390000008932"/>
<dbReference type="AlphaFoldDB" id="A0A3Q1F3W8"/>
<dbReference type="PANTHER" id="PTHR11799">
    <property type="entry name" value="PARAOXONASE"/>
    <property type="match status" value="1"/>
</dbReference>
<evidence type="ECO:0000256" key="8">
    <source>
        <dbReference type="RuleBase" id="RU368025"/>
    </source>
</evidence>
<comment type="cofactor">
    <cofactor evidence="7 8">
        <name>Ca(2+)</name>
        <dbReference type="ChEBI" id="CHEBI:29108"/>
    </cofactor>
    <text evidence="7 8">Binds 2 calcium ions per subunit.</text>
</comment>
<dbReference type="Ensembl" id="ENSAPOT00000020258.1">
    <property type="protein sequence ID" value="ENSAPOP00000012381.1"/>
    <property type="gene ID" value="ENSAPOG00000015069.1"/>
</dbReference>
<feature type="transmembrane region" description="Helical" evidence="9">
    <location>
        <begin position="145"/>
        <end position="165"/>
    </location>
</feature>
<keyword evidence="5 8" id="KW-0325">Glycoprotein</keyword>
<evidence type="ECO:0000256" key="4">
    <source>
        <dbReference type="ARBA" id="ARBA00023157"/>
    </source>
</evidence>
<dbReference type="InterPro" id="IPR051288">
    <property type="entry name" value="Serum_paraoxonase/arylesterase"/>
</dbReference>
<evidence type="ECO:0000256" key="1">
    <source>
        <dbReference type="ARBA" id="ARBA00000368"/>
    </source>
</evidence>
<keyword evidence="7 8" id="KW-0106">Calcium</keyword>